<sequence>MQVSPYTNTMRKMALFGFIGLLAWSAVWQFWLVAEQTYSTAFILIFYILPLLFPAKGIIQGKPYTHAWASFLVLYYMMHAITVWYAVPEQWLFAFIELLLAILMFVGCSGYARLKGRETGSALPKLKDVMEAEKKRFEGE</sequence>
<evidence type="ECO:0000313" key="3">
    <source>
        <dbReference type="Proteomes" id="UP001165413"/>
    </source>
</evidence>
<feature type="transmembrane region" description="Helical" evidence="1">
    <location>
        <begin position="91"/>
        <end position="112"/>
    </location>
</feature>
<accession>A0AA41WVW6</accession>
<dbReference type="Proteomes" id="UP001165413">
    <property type="component" value="Unassembled WGS sequence"/>
</dbReference>
<protein>
    <submittedName>
        <fullName evidence="2">DUF2069 domain-containing protein</fullName>
    </submittedName>
</protein>
<dbReference type="EMBL" id="JANATA010000001">
    <property type="protein sequence ID" value="MCP3427549.1"/>
    <property type="molecule type" value="Genomic_DNA"/>
</dbReference>
<comment type="caution">
    <text evidence="2">The sequence shown here is derived from an EMBL/GenBank/DDBJ whole genome shotgun (WGS) entry which is preliminary data.</text>
</comment>
<reference evidence="2" key="1">
    <citation type="submission" date="2022-07" db="EMBL/GenBank/DDBJ databases">
        <title>Characterization of the Novel Bacterium Alteromonas immobilis LMIT006 and Alteromonas gregis LMIT007.</title>
        <authorList>
            <person name="Lin X."/>
        </authorList>
    </citation>
    <scope>NUCLEOTIDE SEQUENCE</scope>
    <source>
        <strain evidence="2">LMIT007</strain>
    </source>
</reference>
<evidence type="ECO:0000256" key="1">
    <source>
        <dbReference type="SAM" id="Phobius"/>
    </source>
</evidence>
<dbReference type="RefSeq" id="WP_254097997.1">
    <property type="nucleotide sequence ID" value="NZ_JANATA010000001.1"/>
</dbReference>
<name>A0AA41WVW6_9ALTE</name>
<dbReference type="Pfam" id="PF09842">
    <property type="entry name" value="DUF2069"/>
    <property type="match status" value="1"/>
</dbReference>
<proteinExistence type="predicted"/>
<dbReference type="InterPro" id="IPR018643">
    <property type="entry name" value="DUF2069_membrane"/>
</dbReference>
<keyword evidence="1" id="KW-0472">Membrane</keyword>
<keyword evidence="3" id="KW-1185">Reference proteome</keyword>
<evidence type="ECO:0000313" key="2">
    <source>
        <dbReference type="EMBL" id="MCP3427549.1"/>
    </source>
</evidence>
<feature type="transmembrane region" description="Helical" evidence="1">
    <location>
        <begin position="67"/>
        <end position="85"/>
    </location>
</feature>
<feature type="transmembrane region" description="Helical" evidence="1">
    <location>
        <begin position="37"/>
        <end position="55"/>
    </location>
</feature>
<keyword evidence="1" id="KW-1133">Transmembrane helix</keyword>
<organism evidence="2 3">
    <name type="scientific">Opacimonas viscosa</name>
    <dbReference type="NCBI Taxonomy" id="2961944"/>
    <lineage>
        <taxon>Bacteria</taxon>
        <taxon>Pseudomonadati</taxon>
        <taxon>Pseudomonadota</taxon>
        <taxon>Gammaproteobacteria</taxon>
        <taxon>Alteromonadales</taxon>
        <taxon>Alteromonadaceae</taxon>
        <taxon>Opacimonas</taxon>
    </lineage>
</organism>
<gene>
    <name evidence="2" type="ORF">NLF92_01145</name>
</gene>
<keyword evidence="1" id="KW-0812">Transmembrane</keyword>
<dbReference type="AlphaFoldDB" id="A0AA41WVW6"/>
<feature type="transmembrane region" description="Helical" evidence="1">
    <location>
        <begin position="12"/>
        <end position="31"/>
    </location>
</feature>